<dbReference type="InterPro" id="IPR036291">
    <property type="entry name" value="NAD(P)-bd_dom_sf"/>
</dbReference>
<accession>A0A3E0GX62</accession>
<evidence type="ECO:0000259" key="3">
    <source>
        <dbReference type="SMART" id="SM00822"/>
    </source>
</evidence>
<dbReference type="Gene3D" id="3.40.50.720">
    <property type="entry name" value="NAD(P)-binding Rossmann-like Domain"/>
    <property type="match status" value="1"/>
</dbReference>
<name>A0A3E0GX62_9PSEU</name>
<dbReference type="Pfam" id="PF13561">
    <property type="entry name" value="adh_short_C2"/>
    <property type="match status" value="1"/>
</dbReference>
<dbReference type="PANTHER" id="PTHR43639">
    <property type="entry name" value="OXIDOREDUCTASE, SHORT-CHAIN DEHYDROGENASE/REDUCTASE FAMILY (AFU_ORTHOLOGUE AFUA_5G02870)"/>
    <property type="match status" value="1"/>
</dbReference>
<evidence type="ECO:0000256" key="2">
    <source>
        <dbReference type="ARBA" id="ARBA00023002"/>
    </source>
</evidence>
<evidence type="ECO:0000313" key="4">
    <source>
        <dbReference type="EMBL" id="REH32567.1"/>
    </source>
</evidence>
<dbReference type="PANTHER" id="PTHR43639:SF1">
    <property type="entry name" value="SHORT-CHAIN DEHYDROGENASE_REDUCTASE FAMILY PROTEIN"/>
    <property type="match status" value="1"/>
</dbReference>
<comment type="similarity">
    <text evidence="1">Belongs to the short-chain dehydrogenases/reductases (SDR) family.</text>
</comment>
<dbReference type="RefSeq" id="WP_116180688.1">
    <property type="nucleotide sequence ID" value="NZ_CP144375.1"/>
</dbReference>
<dbReference type="SMART" id="SM00822">
    <property type="entry name" value="PKS_KR"/>
    <property type="match status" value="1"/>
</dbReference>
<feature type="domain" description="Ketoreductase" evidence="3">
    <location>
        <begin position="7"/>
        <end position="186"/>
    </location>
</feature>
<sequence>MPDLTGRTALITGASRGIGRATALRLAADGAAVAVHYSREEAAAKEVVNEIGERGGVAFAVAAELGAPDGVDKLFAGLDAGLREHTGGDRLDILVNNAAVGWPGSIESIRPEDFDRVFAVNARAPFFVVQQALPRLNDGGRIINVSSVVGRLAFPADIAYAMTKGALDVFTRHLAKALAPRQITVNSVAPGVIDTSGTPRRLGHPENWDADSVRTVLAARSELAGRAVLGRMGRPEEVADVVAFVASPDARWITGDWFDVSGGSLL</sequence>
<comment type="caution">
    <text evidence="4">The sequence shown here is derived from an EMBL/GenBank/DDBJ whole genome shotgun (WGS) entry which is preliminary data.</text>
</comment>
<protein>
    <submittedName>
        <fullName evidence="4">Bifunctional oxygenase/reductase</fullName>
    </submittedName>
</protein>
<gene>
    <name evidence="4" type="ORF">BCF44_121116</name>
</gene>
<dbReference type="FunFam" id="3.40.50.720:FF:000084">
    <property type="entry name" value="Short-chain dehydrogenase reductase"/>
    <property type="match status" value="1"/>
</dbReference>
<dbReference type="EMBL" id="QUNO01000021">
    <property type="protein sequence ID" value="REH32567.1"/>
    <property type="molecule type" value="Genomic_DNA"/>
</dbReference>
<dbReference type="AlphaFoldDB" id="A0A3E0GX62"/>
<dbReference type="InterPro" id="IPR002347">
    <property type="entry name" value="SDR_fam"/>
</dbReference>
<dbReference type="Proteomes" id="UP000256269">
    <property type="component" value="Unassembled WGS sequence"/>
</dbReference>
<dbReference type="SUPFAM" id="SSF51735">
    <property type="entry name" value="NAD(P)-binding Rossmann-fold domains"/>
    <property type="match status" value="1"/>
</dbReference>
<dbReference type="GO" id="GO:0016491">
    <property type="term" value="F:oxidoreductase activity"/>
    <property type="evidence" value="ECO:0007669"/>
    <property type="project" value="UniProtKB-KW"/>
</dbReference>
<keyword evidence="2" id="KW-0560">Oxidoreductase</keyword>
<dbReference type="PROSITE" id="PS00061">
    <property type="entry name" value="ADH_SHORT"/>
    <property type="match status" value="1"/>
</dbReference>
<dbReference type="InterPro" id="IPR057326">
    <property type="entry name" value="KR_dom"/>
</dbReference>
<dbReference type="InterPro" id="IPR020904">
    <property type="entry name" value="Sc_DH/Rdtase_CS"/>
</dbReference>
<dbReference type="PRINTS" id="PR00080">
    <property type="entry name" value="SDRFAMILY"/>
</dbReference>
<organism evidence="4 5">
    <name type="scientific">Kutzneria buriramensis</name>
    <dbReference type="NCBI Taxonomy" id="1045776"/>
    <lineage>
        <taxon>Bacteria</taxon>
        <taxon>Bacillati</taxon>
        <taxon>Actinomycetota</taxon>
        <taxon>Actinomycetes</taxon>
        <taxon>Pseudonocardiales</taxon>
        <taxon>Pseudonocardiaceae</taxon>
        <taxon>Kutzneria</taxon>
    </lineage>
</organism>
<keyword evidence="5" id="KW-1185">Reference proteome</keyword>
<dbReference type="PRINTS" id="PR00081">
    <property type="entry name" value="GDHRDH"/>
</dbReference>
<proteinExistence type="inferred from homology"/>
<evidence type="ECO:0000313" key="5">
    <source>
        <dbReference type="Proteomes" id="UP000256269"/>
    </source>
</evidence>
<evidence type="ECO:0000256" key="1">
    <source>
        <dbReference type="ARBA" id="ARBA00006484"/>
    </source>
</evidence>
<reference evidence="4 5" key="1">
    <citation type="submission" date="2018-08" db="EMBL/GenBank/DDBJ databases">
        <title>Genomic Encyclopedia of Archaeal and Bacterial Type Strains, Phase II (KMG-II): from individual species to whole genera.</title>
        <authorList>
            <person name="Goeker M."/>
        </authorList>
    </citation>
    <scope>NUCLEOTIDE SEQUENCE [LARGE SCALE GENOMIC DNA]</scope>
    <source>
        <strain evidence="4 5">DSM 45791</strain>
    </source>
</reference>
<dbReference type="OrthoDB" id="9803333at2"/>